<dbReference type="EMBL" id="MIGC01001817">
    <property type="protein sequence ID" value="PHJ22107.1"/>
    <property type="molecule type" value="Genomic_DNA"/>
</dbReference>
<organism evidence="2 3">
    <name type="scientific">Cystoisospora suis</name>
    <dbReference type="NCBI Taxonomy" id="483139"/>
    <lineage>
        <taxon>Eukaryota</taxon>
        <taxon>Sar</taxon>
        <taxon>Alveolata</taxon>
        <taxon>Apicomplexa</taxon>
        <taxon>Conoidasida</taxon>
        <taxon>Coccidia</taxon>
        <taxon>Eucoccidiorida</taxon>
        <taxon>Eimeriorina</taxon>
        <taxon>Sarcocystidae</taxon>
        <taxon>Cystoisospora</taxon>
    </lineage>
</organism>
<feature type="compositionally biased region" description="Low complexity" evidence="1">
    <location>
        <begin position="177"/>
        <end position="190"/>
    </location>
</feature>
<dbReference type="RefSeq" id="XP_067923784.1">
    <property type="nucleotide sequence ID" value="XM_068064244.1"/>
</dbReference>
<evidence type="ECO:0000313" key="3">
    <source>
        <dbReference type="Proteomes" id="UP000221165"/>
    </source>
</evidence>
<dbReference type="VEuPathDB" id="ToxoDB:CSUI_004049"/>
<reference evidence="2 3" key="1">
    <citation type="journal article" date="2017" name="Int. J. Parasitol.">
        <title>The genome of the protozoan parasite Cystoisospora suis and a reverse vaccinology approach to identify vaccine candidates.</title>
        <authorList>
            <person name="Palmieri N."/>
            <person name="Shrestha A."/>
            <person name="Ruttkowski B."/>
            <person name="Beck T."/>
            <person name="Vogl C."/>
            <person name="Tomley F."/>
            <person name="Blake D.P."/>
            <person name="Joachim A."/>
        </authorList>
    </citation>
    <scope>NUCLEOTIDE SEQUENCE [LARGE SCALE GENOMIC DNA]</scope>
    <source>
        <strain evidence="2 3">Wien I</strain>
    </source>
</reference>
<gene>
    <name evidence="2" type="ORF">CSUI_004049</name>
</gene>
<comment type="caution">
    <text evidence="2">The sequence shown here is derived from an EMBL/GenBank/DDBJ whole genome shotgun (WGS) entry which is preliminary data.</text>
</comment>
<evidence type="ECO:0000313" key="2">
    <source>
        <dbReference type="EMBL" id="PHJ22107.1"/>
    </source>
</evidence>
<protein>
    <submittedName>
        <fullName evidence="2">Uncharacterized protein</fullName>
    </submittedName>
</protein>
<dbReference type="GeneID" id="94427455"/>
<dbReference type="AlphaFoldDB" id="A0A2C6KYM0"/>
<sequence>MLSRSFEEAHRLYRLVDITSSGDKARLAGGGGAGGFLSSGEAARGEGGGKSSVGNSISSRIPCGSGEAFKDKHVGGEERRRGSRQYMYVSGKAKRGRSGGFTVKTTEDFWTILSCNVFSLSSPCGAGTVPIRSHGHPDHSCRPGGRFARIKGRRAAYVSDVGPHRTTPFPKRRPDCASPSRILPSSASSRVGGERGRQCHPNDSLKVNASGTAGRCDWTAPASREDLPRALCQSVTEVSQELKQYLGDATVEVDLRRVDAAATAGCPGYLSTDY</sequence>
<dbReference type="Proteomes" id="UP000221165">
    <property type="component" value="Unassembled WGS sequence"/>
</dbReference>
<feature type="region of interest" description="Disordered" evidence="1">
    <location>
        <begin position="160"/>
        <end position="201"/>
    </location>
</feature>
<proteinExistence type="predicted"/>
<keyword evidence="3" id="KW-1185">Reference proteome</keyword>
<evidence type="ECO:0000256" key="1">
    <source>
        <dbReference type="SAM" id="MobiDB-lite"/>
    </source>
</evidence>
<feature type="region of interest" description="Disordered" evidence="1">
    <location>
        <begin position="64"/>
        <end position="83"/>
    </location>
</feature>
<feature type="compositionally biased region" description="Basic and acidic residues" evidence="1">
    <location>
        <begin position="68"/>
        <end position="80"/>
    </location>
</feature>
<accession>A0A2C6KYM0</accession>
<name>A0A2C6KYM0_9APIC</name>